<feature type="chain" id="PRO_5031000702" evidence="1">
    <location>
        <begin position="34"/>
        <end position="154"/>
    </location>
</feature>
<organism evidence="2 3">
    <name type="scientific">Luteimonas deserti</name>
    <dbReference type="NCBI Taxonomy" id="2752306"/>
    <lineage>
        <taxon>Bacteria</taxon>
        <taxon>Pseudomonadati</taxon>
        <taxon>Pseudomonadota</taxon>
        <taxon>Gammaproteobacteria</taxon>
        <taxon>Lysobacterales</taxon>
        <taxon>Lysobacteraceae</taxon>
        <taxon>Luteimonas</taxon>
    </lineage>
</organism>
<proteinExistence type="predicted"/>
<dbReference type="Proteomes" id="UP000589896">
    <property type="component" value="Unassembled WGS sequence"/>
</dbReference>
<sequence length="154" mass="16202">MRTPISTMARTLATLVVTAGLAACQQAPAPAQADGTATPAPAAASAGATLDPVLAEPRVGDVYAAELTHFSGVDFSGASPGEAAFGLMRVVEVGDERITLNTETGAWPKARGAINELRGDQAEINWDESEKIEIYRRELPQLVAEGKILEARRM</sequence>
<evidence type="ECO:0000313" key="2">
    <source>
        <dbReference type="EMBL" id="NYZ61516.1"/>
    </source>
</evidence>
<dbReference type="EMBL" id="JACCJZ010000004">
    <property type="protein sequence ID" value="NYZ61516.1"/>
    <property type="molecule type" value="Genomic_DNA"/>
</dbReference>
<feature type="signal peptide" evidence="1">
    <location>
        <begin position="1"/>
        <end position="33"/>
    </location>
</feature>
<accession>A0A7Z0QPC9</accession>
<dbReference type="AlphaFoldDB" id="A0A7Z0QPC9"/>
<dbReference type="PROSITE" id="PS51257">
    <property type="entry name" value="PROKAR_LIPOPROTEIN"/>
    <property type="match status" value="1"/>
</dbReference>
<reference evidence="2 3" key="1">
    <citation type="submission" date="2020-07" db="EMBL/GenBank/DDBJ databases">
        <title>isolation of Luteimonas sp. SJ-16.</title>
        <authorList>
            <person name="Huang X.-X."/>
            <person name="Xu L."/>
            <person name="Sun J.-Q."/>
        </authorList>
    </citation>
    <scope>NUCLEOTIDE SEQUENCE [LARGE SCALE GENOMIC DNA]</scope>
    <source>
        <strain evidence="2 3">SJ-16</strain>
    </source>
</reference>
<protein>
    <submittedName>
        <fullName evidence="2">Uncharacterized protein</fullName>
    </submittedName>
</protein>
<dbReference type="RefSeq" id="WP_180543272.1">
    <property type="nucleotide sequence ID" value="NZ_JACCJZ010000004.1"/>
</dbReference>
<evidence type="ECO:0000256" key="1">
    <source>
        <dbReference type="SAM" id="SignalP"/>
    </source>
</evidence>
<comment type="caution">
    <text evidence="2">The sequence shown here is derived from an EMBL/GenBank/DDBJ whole genome shotgun (WGS) entry which is preliminary data.</text>
</comment>
<gene>
    <name evidence="2" type="ORF">H0E82_01880</name>
</gene>
<evidence type="ECO:0000313" key="3">
    <source>
        <dbReference type="Proteomes" id="UP000589896"/>
    </source>
</evidence>
<name>A0A7Z0QPC9_9GAMM</name>
<keyword evidence="1" id="KW-0732">Signal</keyword>
<keyword evidence="3" id="KW-1185">Reference proteome</keyword>